<dbReference type="OrthoDB" id="4202626at2"/>
<accession>A0A224XDU9</accession>
<comment type="caution">
    <text evidence="1">The sequence shown here is derived from an EMBL/GenBank/DDBJ whole genome shotgun (WGS) entry which is preliminary data.</text>
</comment>
<name>A0A224XDU9_9LACT</name>
<dbReference type="Proteomes" id="UP000218689">
    <property type="component" value="Unassembled WGS sequence"/>
</dbReference>
<dbReference type="RefSeq" id="WP_157905791.1">
    <property type="nucleotide sequence ID" value="NZ_BEDT01000003.1"/>
</dbReference>
<protein>
    <recommendedName>
        <fullName evidence="3">Cytoplasmic protein</fullName>
    </recommendedName>
</protein>
<reference evidence="2" key="1">
    <citation type="submission" date="2017-08" db="EMBL/GenBank/DDBJ databases">
        <title>Draft genome sequence of Lactococcus sp. strain Rs-Y01, isolated from the gut of the lower termite Reticulitermes speratus.</title>
        <authorList>
            <person name="Ohkuma M."/>
            <person name="Yuki M."/>
        </authorList>
    </citation>
    <scope>NUCLEOTIDE SEQUENCE [LARGE SCALE GENOMIC DNA]</scope>
    <source>
        <strain evidence="2">Rs-Y01</strain>
    </source>
</reference>
<organism evidence="1 2">
    <name type="scientific">Pseudolactococcus reticulitermitis</name>
    <dbReference type="NCBI Taxonomy" id="2025039"/>
    <lineage>
        <taxon>Bacteria</taxon>
        <taxon>Bacillati</taxon>
        <taxon>Bacillota</taxon>
        <taxon>Bacilli</taxon>
        <taxon>Lactobacillales</taxon>
        <taxon>Streptococcaceae</taxon>
        <taxon>Pseudolactococcus</taxon>
    </lineage>
</organism>
<evidence type="ECO:0008006" key="3">
    <source>
        <dbReference type="Google" id="ProtNLM"/>
    </source>
</evidence>
<evidence type="ECO:0000313" key="1">
    <source>
        <dbReference type="EMBL" id="GAX47761.1"/>
    </source>
</evidence>
<dbReference type="EMBL" id="BEDT01000003">
    <property type="protein sequence ID" value="GAX47761.1"/>
    <property type="molecule type" value="Genomic_DNA"/>
</dbReference>
<sequence>METITVSRKETVEVSGQGATKQSAFSDAISKVQKKIMAGSEDVFLQITPLNIEILSAIKETYTEKFLFFFLPRKKVRYAVKVLIHVEITAVSMAKVTFVDIQKDTTKLEKKLKVMDYKGI</sequence>
<gene>
    <name evidence="1" type="ORF">RsY01_1364</name>
</gene>
<dbReference type="NCBIfam" id="TIGR03578">
    <property type="entry name" value="EF_0831"/>
    <property type="match status" value="1"/>
</dbReference>
<evidence type="ECO:0000313" key="2">
    <source>
        <dbReference type="Proteomes" id="UP000218689"/>
    </source>
</evidence>
<proteinExistence type="predicted"/>
<dbReference type="AlphaFoldDB" id="A0A224XDU9"/>
<keyword evidence="2" id="KW-1185">Reference proteome</keyword>
<dbReference type="Pfam" id="PF14189">
    <property type="entry name" value="DUF4312"/>
    <property type="match status" value="1"/>
</dbReference>
<dbReference type="InterPro" id="IPR020037">
    <property type="entry name" value="DUF4312"/>
</dbReference>